<dbReference type="OrthoDB" id="5966050at2"/>
<evidence type="ECO:0000313" key="2">
    <source>
        <dbReference type="EMBL" id="KRG59684.1"/>
    </source>
</evidence>
<dbReference type="InterPro" id="IPR010331">
    <property type="entry name" value="ExoD"/>
</dbReference>
<dbReference type="PANTHER" id="PTHR41795:SF1">
    <property type="entry name" value="EXOPOLYSACCHARIDE SYNTHESIS PROTEIN"/>
    <property type="match status" value="1"/>
</dbReference>
<protein>
    <submittedName>
        <fullName evidence="2">Membrane protein</fullName>
    </submittedName>
</protein>
<dbReference type="RefSeq" id="WP_057663973.1">
    <property type="nucleotide sequence ID" value="NZ_LDJH01000006.1"/>
</dbReference>
<dbReference type="PATRIC" id="fig|266128.3.peg.2440"/>
<dbReference type="EMBL" id="LDJH01000006">
    <property type="protein sequence ID" value="KRG59684.1"/>
    <property type="molecule type" value="Genomic_DNA"/>
</dbReference>
<evidence type="ECO:0000256" key="1">
    <source>
        <dbReference type="SAM" id="Phobius"/>
    </source>
</evidence>
<keyword evidence="1" id="KW-0812">Transmembrane</keyword>
<gene>
    <name evidence="2" type="ORF">ABB25_03925</name>
</gene>
<keyword evidence="1" id="KW-0472">Membrane</keyword>
<feature type="transmembrane region" description="Helical" evidence="1">
    <location>
        <begin position="39"/>
        <end position="61"/>
    </location>
</feature>
<dbReference type="Proteomes" id="UP000051254">
    <property type="component" value="Unassembled WGS sequence"/>
</dbReference>
<keyword evidence="3" id="KW-1185">Reference proteome</keyword>
<reference evidence="2 3" key="1">
    <citation type="submission" date="2015-05" db="EMBL/GenBank/DDBJ databases">
        <title>Genome sequencing and analysis of members of genus Stenotrophomonas.</title>
        <authorList>
            <person name="Patil P.P."/>
            <person name="Midha S."/>
            <person name="Patil P.B."/>
        </authorList>
    </citation>
    <scope>NUCLEOTIDE SEQUENCE [LARGE SCALE GENOMIC DNA]</scope>
    <source>
        <strain evidence="2 3">DSM 17805</strain>
    </source>
</reference>
<dbReference type="Pfam" id="PF06055">
    <property type="entry name" value="ExoD"/>
    <property type="match status" value="1"/>
</dbReference>
<evidence type="ECO:0000313" key="3">
    <source>
        <dbReference type="Proteomes" id="UP000051254"/>
    </source>
</evidence>
<feature type="transmembrane region" description="Helical" evidence="1">
    <location>
        <begin position="67"/>
        <end position="86"/>
    </location>
</feature>
<proteinExistence type="predicted"/>
<organism evidence="2 3">
    <name type="scientific">Stenotrophomonas koreensis</name>
    <dbReference type="NCBI Taxonomy" id="266128"/>
    <lineage>
        <taxon>Bacteria</taxon>
        <taxon>Pseudomonadati</taxon>
        <taxon>Pseudomonadota</taxon>
        <taxon>Gammaproteobacteria</taxon>
        <taxon>Lysobacterales</taxon>
        <taxon>Lysobacteraceae</taxon>
        <taxon>Stenotrophomonas</taxon>
    </lineage>
</organism>
<keyword evidence="1" id="KW-1133">Transmembrane helix</keyword>
<feature type="transmembrane region" description="Helical" evidence="1">
    <location>
        <begin position="181"/>
        <end position="206"/>
    </location>
</feature>
<sequence length="215" mass="23179">MTARPEPSPSGIPRNEGIRTLLAIASQGDPSQRLHIADVLGGLAQGAFGMFLLLAILPAFIPLPGVAGALSGPLVMLIGMQMLIGLRSPWLPRAIARRGPRRSTLHRFVGKLQRPLTWLDSLLKPRLSLAIEPLPARIFTGLLLLVLGLLLSLPIPFTNYLFGFQLMLFALALLECDGRLMLLNWIGGVVAIAFFGISSGQLLTYLTQLGNSLLS</sequence>
<accession>A0A0R0C1Z6</accession>
<dbReference type="STRING" id="266128.ABB25_03925"/>
<dbReference type="PIRSF" id="PIRSF033239">
    <property type="entry name" value="ExoD"/>
    <property type="match status" value="1"/>
</dbReference>
<dbReference type="PANTHER" id="PTHR41795">
    <property type="entry name" value="EXOPOLYSACCHARIDE SYNTHESIS PROTEIN"/>
    <property type="match status" value="1"/>
</dbReference>
<dbReference type="AlphaFoldDB" id="A0A0R0C1Z6"/>
<comment type="caution">
    <text evidence="2">The sequence shown here is derived from an EMBL/GenBank/DDBJ whole genome shotgun (WGS) entry which is preliminary data.</text>
</comment>
<name>A0A0R0C1Z6_9GAMM</name>